<dbReference type="EMBL" id="JACICC010000008">
    <property type="protein sequence ID" value="MBB3810778.1"/>
    <property type="molecule type" value="Genomic_DNA"/>
</dbReference>
<keyword evidence="1" id="KW-0472">Membrane</keyword>
<feature type="transmembrane region" description="Helical" evidence="1">
    <location>
        <begin position="60"/>
        <end position="79"/>
    </location>
</feature>
<proteinExistence type="predicted"/>
<dbReference type="AlphaFoldDB" id="A0A7W5Z611"/>
<gene>
    <name evidence="2" type="ORF">FHS81_002884</name>
</gene>
<keyword evidence="1" id="KW-0812">Transmembrane</keyword>
<dbReference type="Proteomes" id="UP000537592">
    <property type="component" value="Unassembled WGS sequence"/>
</dbReference>
<feature type="transmembrane region" description="Helical" evidence="1">
    <location>
        <begin position="138"/>
        <end position="158"/>
    </location>
</feature>
<evidence type="ECO:0000313" key="2">
    <source>
        <dbReference type="EMBL" id="MBB3810778.1"/>
    </source>
</evidence>
<dbReference type="RefSeq" id="WP_183754051.1">
    <property type="nucleotide sequence ID" value="NZ_JACICC010000008.1"/>
</dbReference>
<keyword evidence="3" id="KW-1185">Reference proteome</keyword>
<organism evidence="2 3">
    <name type="scientific">Pseudochelatococcus contaminans</name>
    <dbReference type="NCBI Taxonomy" id="1538103"/>
    <lineage>
        <taxon>Bacteria</taxon>
        <taxon>Pseudomonadati</taxon>
        <taxon>Pseudomonadota</taxon>
        <taxon>Alphaproteobacteria</taxon>
        <taxon>Hyphomicrobiales</taxon>
        <taxon>Chelatococcaceae</taxon>
        <taxon>Pseudochelatococcus</taxon>
    </lineage>
</organism>
<evidence type="ECO:0000256" key="1">
    <source>
        <dbReference type="SAM" id="Phobius"/>
    </source>
</evidence>
<keyword evidence="1" id="KW-1133">Transmembrane helix</keyword>
<name>A0A7W5Z611_9HYPH</name>
<feature type="transmembrane region" description="Helical" evidence="1">
    <location>
        <begin position="27"/>
        <end position="48"/>
    </location>
</feature>
<evidence type="ECO:0000313" key="3">
    <source>
        <dbReference type="Proteomes" id="UP000537592"/>
    </source>
</evidence>
<protein>
    <submittedName>
        <fullName evidence="2">Uncharacterized protein</fullName>
    </submittedName>
</protein>
<comment type="caution">
    <text evidence="2">The sequence shown here is derived from an EMBL/GenBank/DDBJ whole genome shotgun (WGS) entry which is preliminary data.</text>
</comment>
<reference evidence="2 3" key="1">
    <citation type="submission" date="2020-08" db="EMBL/GenBank/DDBJ databases">
        <title>Genomic Encyclopedia of Type Strains, Phase IV (KMG-IV): sequencing the most valuable type-strain genomes for metagenomic binning, comparative biology and taxonomic classification.</title>
        <authorList>
            <person name="Goeker M."/>
        </authorList>
    </citation>
    <scope>NUCLEOTIDE SEQUENCE [LARGE SCALE GENOMIC DNA]</scope>
    <source>
        <strain evidence="2 3">DSM 28760</strain>
    </source>
</reference>
<accession>A0A7W5Z611</accession>
<sequence>MLFFIFVVILALIGAVALSSVLGRQGVYVAWIALLGGTGIALLGPIITSCRLCWTEVMSIAAFLSSPFFIVGWIALAQINVLHVPQRLLYGLGGLMLVQVLWASRVTIFATLEGNCPCGSALAGFVSTELSASGFDRIAGPLFLMQAIVTLAILVSIWRRARTRPSYA</sequence>